<evidence type="ECO:0008006" key="4">
    <source>
        <dbReference type="Google" id="ProtNLM"/>
    </source>
</evidence>
<comment type="caution">
    <text evidence="2">The sequence shown here is derived from an EMBL/GenBank/DDBJ whole genome shotgun (WGS) entry which is preliminary data.</text>
</comment>
<sequence length="366" mass="40708">MQALPEPLDTSALTRPLPRHEVQEQWRAFVREDPGARDRIGRVRRLTTTVGAIGGLFGIFFFGMVGLLAYAQGGRNAGGIAFGMGTFAVAMVVLAVILVRMTIRVWSRRTLRRTHLRLASFAEANGFDYRVGPIALQRDMPWRSRGSVNLHRVLRSREPRGIEIADYEVIGNRKNLAAPFGGYCALRMPVALPHILLRAQDGRRRGMSGAGAPADAQRLSLEGGFDRHFHLYCPVGYEADALYLFTPDVMARLLDHVRGFDVEIVDDWLLLVTTDDLVTTKVDDWQDIAAAVDAVDDRVERWARWRETRGDRRSAKADESALAAASAAGRVSTRGQRLRVRMSVDDILMWSAIGLFVVGTIIGLRS</sequence>
<protein>
    <recommendedName>
        <fullName evidence="4">DUF3137 domain-containing protein</fullName>
    </recommendedName>
</protein>
<evidence type="ECO:0000313" key="2">
    <source>
        <dbReference type="EMBL" id="SMQ73654.1"/>
    </source>
</evidence>
<keyword evidence="1" id="KW-0812">Transmembrane</keyword>
<feature type="transmembrane region" description="Helical" evidence="1">
    <location>
        <begin position="347"/>
        <end position="364"/>
    </location>
</feature>
<keyword evidence="3" id="KW-1185">Reference proteome</keyword>
<accession>A0ABY1RGH5</accession>
<keyword evidence="1" id="KW-1133">Transmembrane helix</keyword>
<evidence type="ECO:0000313" key="3">
    <source>
        <dbReference type="Proteomes" id="UP000194464"/>
    </source>
</evidence>
<dbReference type="RefSeq" id="WP_086474980.1">
    <property type="nucleotide sequence ID" value="NZ_FXWJ01000005.1"/>
</dbReference>
<proteinExistence type="predicted"/>
<feature type="transmembrane region" description="Helical" evidence="1">
    <location>
        <begin position="77"/>
        <end position="103"/>
    </location>
</feature>
<reference evidence="2 3" key="1">
    <citation type="submission" date="2017-04" db="EMBL/GenBank/DDBJ databases">
        <authorList>
            <person name="Varghese N."/>
            <person name="Submissions S."/>
        </authorList>
    </citation>
    <scope>NUCLEOTIDE SEQUENCE [LARGE SCALE GENOMIC DNA]</scope>
    <source>
        <strain evidence="2 3">VKM Ac-1784</strain>
    </source>
</reference>
<dbReference type="Proteomes" id="UP000194464">
    <property type="component" value="Unassembled WGS sequence"/>
</dbReference>
<dbReference type="EMBL" id="FXWJ01000005">
    <property type="protein sequence ID" value="SMQ73654.1"/>
    <property type="molecule type" value="Genomic_DNA"/>
</dbReference>
<evidence type="ECO:0000256" key="1">
    <source>
        <dbReference type="SAM" id="Phobius"/>
    </source>
</evidence>
<keyword evidence="1" id="KW-0472">Membrane</keyword>
<gene>
    <name evidence="2" type="ORF">SAMN06295909_3408</name>
</gene>
<name>A0ABY1RGH5_9MICO</name>
<organism evidence="2 3">
    <name type="scientific">Plantibacter elymi</name>
    <name type="common">nom. nud.</name>
    <dbReference type="NCBI Taxonomy" id="199708"/>
    <lineage>
        <taxon>Bacteria</taxon>
        <taxon>Bacillati</taxon>
        <taxon>Actinomycetota</taxon>
        <taxon>Actinomycetes</taxon>
        <taxon>Micrococcales</taxon>
        <taxon>Microbacteriaceae</taxon>
        <taxon>Plantibacter</taxon>
    </lineage>
</organism>
<feature type="transmembrane region" description="Helical" evidence="1">
    <location>
        <begin position="46"/>
        <end position="71"/>
    </location>
</feature>